<gene>
    <name evidence="10" type="ORF">XE03_1467</name>
</gene>
<dbReference type="Pfam" id="PF07733">
    <property type="entry name" value="DNA_pol3_alpha"/>
    <property type="match status" value="1"/>
</dbReference>
<evidence type="ECO:0000313" key="11">
    <source>
        <dbReference type="Proteomes" id="UP000053467"/>
    </source>
</evidence>
<organism evidence="10 11">
    <name type="scientific">candidate division TA06 bacterium 34_109</name>
    <dbReference type="NCBI Taxonomy" id="1635277"/>
    <lineage>
        <taxon>Bacteria</taxon>
        <taxon>Bacteria division TA06</taxon>
    </lineage>
</organism>
<dbReference type="SUPFAM" id="SSF89550">
    <property type="entry name" value="PHP domain-like"/>
    <property type="match status" value="1"/>
</dbReference>
<dbReference type="Proteomes" id="UP000053467">
    <property type="component" value="Unassembled WGS sequence"/>
</dbReference>
<dbReference type="InterPro" id="IPR003141">
    <property type="entry name" value="Pol/His_phosphatase_N"/>
</dbReference>
<reference evidence="11" key="1">
    <citation type="journal article" date="2015" name="MBio">
        <title>Genome-Resolved Metagenomic Analysis Reveals Roles for Candidate Phyla and Other Microbial Community Members in Biogeochemical Transformations in Oil Reservoirs.</title>
        <authorList>
            <person name="Hu P."/>
            <person name="Tom L."/>
            <person name="Singh A."/>
            <person name="Thomas B.C."/>
            <person name="Baker B.J."/>
            <person name="Piceno Y.M."/>
            <person name="Andersen G.L."/>
            <person name="Banfield J.F."/>
        </authorList>
    </citation>
    <scope>NUCLEOTIDE SEQUENCE [LARGE SCALE GENOMIC DNA]</scope>
</reference>
<dbReference type="NCBIfam" id="TIGR00594">
    <property type="entry name" value="polc"/>
    <property type="match status" value="1"/>
</dbReference>
<dbReference type="InterPro" id="IPR029460">
    <property type="entry name" value="DNAPol_HHH"/>
</dbReference>
<proteinExistence type="predicted"/>
<dbReference type="GO" id="GO:0003676">
    <property type="term" value="F:nucleic acid binding"/>
    <property type="evidence" value="ECO:0007669"/>
    <property type="project" value="InterPro"/>
</dbReference>
<accession>A0A117M665</accession>
<dbReference type="GO" id="GO:0008408">
    <property type="term" value="F:3'-5' exonuclease activity"/>
    <property type="evidence" value="ECO:0007669"/>
    <property type="project" value="InterPro"/>
</dbReference>
<dbReference type="InterPro" id="IPR041931">
    <property type="entry name" value="DNA_pol3_alpha_thumb_dom"/>
</dbReference>
<dbReference type="Gene3D" id="1.10.10.1600">
    <property type="entry name" value="Bacterial DNA polymerase III alpha subunit, thumb domain"/>
    <property type="match status" value="1"/>
</dbReference>
<evidence type="ECO:0000313" key="10">
    <source>
        <dbReference type="EMBL" id="KUK86517.1"/>
    </source>
</evidence>
<evidence type="ECO:0000259" key="9">
    <source>
        <dbReference type="SMART" id="SM00481"/>
    </source>
</evidence>
<dbReference type="GO" id="GO:0003887">
    <property type="term" value="F:DNA-directed DNA polymerase activity"/>
    <property type="evidence" value="ECO:0007669"/>
    <property type="project" value="UniProtKB-KW"/>
</dbReference>
<dbReference type="PATRIC" id="fig|1635277.3.peg.679"/>
<evidence type="ECO:0000256" key="5">
    <source>
        <dbReference type="ARBA" id="ARBA00022695"/>
    </source>
</evidence>
<dbReference type="AlphaFoldDB" id="A0A117M665"/>
<keyword evidence="6" id="KW-0235">DNA replication</keyword>
<dbReference type="Gene3D" id="1.10.150.870">
    <property type="match status" value="1"/>
</dbReference>
<dbReference type="EMBL" id="LGGX01000017">
    <property type="protein sequence ID" value="KUK86517.1"/>
    <property type="molecule type" value="Genomic_DNA"/>
</dbReference>
<dbReference type="PANTHER" id="PTHR32294:SF0">
    <property type="entry name" value="DNA POLYMERASE III SUBUNIT ALPHA"/>
    <property type="match status" value="1"/>
</dbReference>
<evidence type="ECO:0000256" key="4">
    <source>
        <dbReference type="ARBA" id="ARBA00022679"/>
    </source>
</evidence>
<comment type="subcellular location">
    <subcellularLocation>
        <location evidence="1">Cytoplasm</location>
    </subcellularLocation>
</comment>
<feature type="domain" description="Polymerase/histidinol phosphatase N-terminal" evidence="9">
    <location>
        <begin position="5"/>
        <end position="72"/>
    </location>
</feature>
<name>A0A117M665_UNCT6</name>
<keyword evidence="5" id="KW-0548">Nucleotidyltransferase</keyword>
<dbReference type="NCBIfam" id="NF004226">
    <property type="entry name" value="PRK05673.1"/>
    <property type="match status" value="1"/>
</dbReference>
<evidence type="ECO:0000256" key="1">
    <source>
        <dbReference type="ARBA" id="ARBA00004496"/>
    </source>
</evidence>
<dbReference type="InterPro" id="IPR011708">
    <property type="entry name" value="DNA_pol3_alpha_NTPase_dom"/>
</dbReference>
<protein>
    <recommendedName>
        <fullName evidence="3">DNA polymerase III subunit alpha</fullName>
        <ecNumber evidence="2">2.7.7.7</ecNumber>
    </recommendedName>
</protein>
<dbReference type="GO" id="GO:0005737">
    <property type="term" value="C:cytoplasm"/>
    <property type="evidence" value="ECO:0007669"/>
    <property type="project" value="UniProtKB-SubCell"/>
</dbReference>
<dbReference type="InterPro" id="IPR016195">
    <property type="entry name" value="Pol/histidinol_Pase-like"/>
</dbReference>
<evidence type="ECO:0000256" key="3">
    <source>
        <dbReference type="ARBA" id="ARBA00019114"/>
    </source>
</evidence>
<dbReference type="InterPro" id="IPR004805">
    <property type="entry name" value="DnaE2/DnaE/PolC"/>
</dbReference>
<dbReference type="Pfam" id="PF14579">
    <property type="entry name" value="HHH_6"/>
    <property type="match status" value="1"/>
</dbReference>
<evidence type="ECO:0000256" key="7">
    <source>
        <dbReference type="ARBA" id="ARBA00022932"/>
    </source>
</evidence>
<dbReference type="InterPro" id="IPR004365">
    <property type="entry name" value="NA-bd_OB_tRNA"/>
</dbReference>
<dbReference type="PANTHER" id="PTHR32294">
    <property type="entry name" value="DNA POLYMERASE III SUBUNIT ALPHA"/>
    <property type="match status" value="1"/>
</dbReference>
<dbReference type="CDD" id="cd12113">
    <property type="entry name" value="PHP_PolIIIA_DnaE3"/>
    <property type="match status" value="1"/>
</dbReference>
<keyword evidence="7" id="KW-0239">DNA-directed DNA polymerase</keyword>
<dbReference type="Pfam" id="PF01336">
    <property type="entry name" value="tRNA_anti-codon"/>
    <property type="match status" value="1"/>
</dbReference>
<dbReference type="SMART" id="SM00481">
    <property type="entry name" value="POLIIIAc"/>
    <property type="match status" value="1"/>
</dbReference>
<comment type="caution">
    <text evidence="10">The sequence shown here is derived from an EMBL/GenBank/DDBJ whole genome shotgun (WGS) entry which is preliminary data.</text>
</comment>
<evidence type="ECO:0000256" key="2">
    <source>
        <dbReference type="ARBA" id="ARBA00012417"/>
    </source>
</evidence>
<dbReference type="Gene3D" id="3.20.20.140">
    <property type="entry name" value="Metal-dependent hydrolases"/>
    <property type="match status" value="1"/>
</dbReference>
<keyword evidence="4" id="KW-0808">Transferase</keyword>
<dbReference type="InterPro" id="IPR040982">
    <property type="entry name" value="DNA_pol3_finger"/>
</dbReference>
<dbReference type="Pfam" id="PF02811">
    <property type="entry name" value="PHP"/>
    <property type="match status" value="1"/>
</dbReference>
<evidence type="ECO:0000256" key="8">
    <source>
        <dbReference type="ARBA" id="ARBA00049244"/>
    </source>
</evidence>
<evidence type="ECO:0000256" key="6">
    <source>
        <dbReference type="ARBA" id="ARBA00022705"/>
    </source>
</evidence>
<comment type="catalytic activity">
    <reaction evidence="8">
        <text>DNA(n) + a 2'-deoxyribonucleoside 5'-triphosphate = DNA(n+1) + diphosphate</text>
        <dbReference type="Rhea" id="RHEA:22508"/>
        <dbReference type="Rhea" id="RHEA-COMP:17339"/>
        <dbReference type="Rhea" id="RHEA-COMP:17340"/>
        <dbReference type="ChEBI" id="CHEBI:33019"/>
        <dbReference type="ChEBI" id="CHEBI:61560"/>
        <dbReference type="ChEBI" id="CHEBI:173112"/>
        <dbReference type="EC" id="2.7.7.7"/>
    </reaction>
</comment>
<sequence>MKDFVHLHLHTEYSLLDGAINLDKLIKRAIELDYRSIAITDHGNLFGIIDFYDKCVKNGIKPIIGQEFYIVKDIEKDKNLSIKDDRNFHLLILAENDAGYKNLIKLSSEAYLKGFRYKPRIDYNLLKKHSKGLIGLSACRKGEIQNYILENKFKEALKTAEKYVEFFGKENFFLELMRVGMAEDQMIIENQLKIAEKLGIGYVATNDVYYLNRDDHEIHDVLLCLQTGTVLSDEKRLRFSSKEFYLKSKEEMNSLFKDIPESLENSLKISERCNLSIDTTGKNFKMPKISIPPDFENEKSYLEFLVNQGLEKKFKGNPPKEVVDRVKFEMDVIERMNYSGYFLIIYNLVKKARENNISVGPGRGSAAGSLVLYLLDVTKVNPLDYNLYFERFLNPDRVSMPDVDIDISDRDRDKLLNLLIEEYGSENVAQIAAFNNLKSRQVFTDVARVFGLPPSEVKNITKKLPADMSLEDGKKEIPNWKELTGGKEEYEKVLNLAIGLEKNKRHVSKHAAGIVITPGPITDFVPVWKQSSDDNGVVTQFEKNCIEKIGLVKIDVLGLTTLSVIEFTLDLLKEKNINLDLYSLPLDDKKTYELLRSGKTVGVFQLESAGMRDLLKRYKPTTFNDIINIIAFYRPGPLGPEQKESIIKRKNGKEEITYKHPKLEPILKETFGHPLFQEQVMQMANMLGGFTFAEADTLRKAMGKKDPTIMDRYMQKFVDGAKKEGLSEELAYEIFDIMAKFAGYGFNKSHATVYGLLSYFTGYLKSHYPNEYMCSVINAYISNIKDIVKYITEVKDMGIPILPPDINSSDFYVKVENDSLRLGMGIIKNVGENAVREIVNARKDGKFKDFMDFLLRVNTTTVNQKAIESLIKAGAFDSLKIGRDILFENLTQLLNIAQSKKKDEESGILNLFASSSDFNFEDDWKSKLVDQKRWDKETTLMYEREILGFYLSGHPIEKEREIYRSIVTASNEEIKEMSNDNLVTIMGIVTDFSKKKAKSGSYYANFKIFTLEGYLDCMIFSNKLEEYSKILVDDQKVVIEGRVSKSDKDIEVKVVVDKVYTLSRIKEMIDGIEISLSSESYKNGEFDELENLLKNFKGDRNLYFRVYKGEESLRIRSKKYKIKPSTQLFSKICDIFDIESVKYIFRR</sequence>
<dbReference type="CDD" id="cd04485">
    <property type="entry name" value="DnaE_OBF"/>
    <property type="match status" value="1"/>
</dbReference>
<dbReference type="GO" id="GO:0006260">
    <property type="term" value="P:DNA replication"/>
    <property type="evidence" value="ECO:0007669"/>
    <property type="project" value="UniProtKB-KW"/>
</dbReference>
<dbReference type="EC" id="2.7.7.7" evidence="2"/>
<dbReference type="InterPro" id="IPR004013">
    <property type="entry name" value="PHP_dom"/>
</dbReference>
<dbReference type="Pfam" id="PF17657">
    <property type="entry name" value="DNA_pol3_finger"/>
    <property type="match status" value="1"/>
</dbReference>